<keyword evidence="1" id="KW-1133">Transmembrane helix</keyword>
<evidence type="ECO:0000313" key="2">
    <source>
        <dbReference type="EMBL" id="SHH95805.1"/>
    </source>
</evidence>
<dbReference type="RefSeq" id="WP_073066951.1">
    <property type="nucleotide sequence ID" value="NZ_FQWT01000010.1"/>
</dbReference>
<gene>
    <name evidence="2" type="ORF">SAMN05421866_0031</name>
</gene>
<keyword evidence="1" id="KW-0812">Transmembrane</keyword>
<keyword evidence="1" id="KW-0472">Membrane</keyword>
<dbReference type="Proteomes" id="UP000184047">
    <property type="component" value="Unassembled WGS sequence"/>
</dbReference>
<keyword evidence="3" id="KW-1185">Reference proteome</keyword>
<evidence type="ECO:0008006" key="4">
    <source>
        <dbReference type="Google" id="ProtNLM"/>
    </source>
</evidence>
<name>A0A1M5X7J7_9FLAO</name>
<dbReference type="OrthoDB" id="9761723at2"/>
<accession>A0A1M5X7J7</accession>
<dbReference type="EMBL" id="FQWT01000010">
    <property type="protein sequence ID" value="SHH95805.1"/>
    <property type="molecule type" value="Genomic_DNA"/>
</dbReference>
<proteinExistence type="predicted"/>
<dbReference type="SUPFAM" id="SSF52266">
    <property type="entry name" value="SGNH hydrolase"/>
    <property type="match status" value="1"/>
</dbReference>
<protein>
    <recommendedName>
        <fullName evidence="4">DUF1574 domain-containing protein</fullName>
    </recommendedName>
</protein>
<feature type="transmembrane region" description="Helical" evidence="1">
    <location>
        <begin position="7"/>
        <end position="26"/>
    </location>
</feature>
<sequence length="307" mass="35992">MKKLIKNIFLFLFPIIICLGIIEFSLRKVPNDYSYKNDYLTKNSGEIEVLYLGSSHIFFGVNPEFSKYKGFNLAMTSQDLSLDWKLFNNFKDWKNLKTIVIPIDYISLYSKLEYGIEDWRMKNYTIYNDISSNKFEDHLEIFNGKFSDNIKRLKNYYQYGKTDIDCNQYGFGTLYKSSVKNDLISSAKIAAKRHSITIDSEKGKRAYIDNTKAIENFIYYAKKNKINILFVSAPVTEYYSNLTKNEQLYTTFSFLKKQIENNNNCHYLNLMNDSEFNDGYFFDADHLNNLGAKKFTIKIDSAIQNIP</sequence>
<dbReference type="STRING" id="421058.SAMN05421866_0031"/>
<evidence type="ECO:0000313" key="3">
    <source>
        <dbReference type="Proteomes" id="UP000184047"/>
    </source>
</evidence>
<reference evidence="3" key="1">
    <citation type="submission" date="2016-11" db="EMBL/GenBank/DDBJ databases">
        <authorList>
            <person name="Varghese N."/>
            <person name="Submissions S."/>
        </authorList>
    </citation>
    <scope>NUCLEOTIDE SEQUENCE [LARGE SCALE GENOMIC DNA]</scope>
    <source>
        <strain evidence="3">DSM 19055</strain>
    </source>
</reference>
<dbReference type="AlphaFoldDB" id="A0A1M5X7J7"/>
<evidence type="ECO:0000256" key="1">
    <source>
        <dbReference type="SAM" id="Phobius"/>
    </source>
</evidence>
<organism evidence="2 3">
    <name type="scientific">Chryseobacterium oranimense</name>
    <dbReference type="NCBI Taxonomy" id="421058"/>
    <lineage>
        <taxon>Bacteria</taxon>
        <taxon>Pseudomonadati</taxon>
        <taxon>Bacteroidota</taxon>
        <taxon>Flavobacteriia</taxon>
        <taxon>Flavobacteriales</taxon>
        <taxon>Weeksellaceae</taxon>
        <taxon>Chryseobacterium group</taxon>
        <taxon>Chryseobacterium</taxon>
    </lineage>
</organism>